<evidence type="ECO:0000313" key="1">
    <source>
        <dbReference type="EMBL" id="MBK1621824.1"/>
    </source>
</evidence>
<gene>
    <name evidence="1" type="ORF">CKO42_26295</name>
</gene>
<proteinExistence type="predicted"/>
<dbReference type="EMBL" id="NRRY01000131">
    <property type="protein sequence ID" value="MBK1621824.1"/>
    <property type="molecule type" value="Genomic_DNA"/>
</dbReference>
<evidence type="ECO:0008006" key="3">
    <source>
        <dbReference type="Google" id="ProtNLM"/>
    </source>
</evidence>
<dbReference type="RefSeq" id="WP_200252302.1">
    <property type="nucleotide sequence ID" value="NZ_NRRY01000131.1"/>
</dbReference>
<dbReference type="Proteomes" id="UP001138768">
    <property type="component" value="Unassembled WGS sequence"/>
</dbReference>
<protein>
    <recommendedName>
        <fullName evidence="3">Type II toxin-antitoxin system YhaV family toxin</fullName>
    </recommendedName>
</protein>
<dbReference type="GO" id="GO:0110001">
    <property type="term" value="C:toxin-antitoxin complex"/>
    <property type="evidence" value="ECO:0007669"/>
    <property type="project" value="InterPro"/>
</dbReference>
<evidence type="ECO:0000313" key="2">
    <source>
        <dbReference type="Proteomes" id="UP001138768"/>
    </source>
</evidence>
<dbReference type="InterPro" id="IPR021679">
    <property type="entry name" value="Toxin_endonuclease_YhaV"/>
</dbReference>
<comment type="caution">
    <text evidence="1">The sequence shown here is derived from an EMBL/GenBank/DDBJ whole genome shotgun (WGS) entry which is preliminary data.</text>
</comment>
<reference evidence="1 2" key="1">
    <citation type="journal article" date="2020" name="Microorganisms">
        <title>Osmotic Adaptation and Compatible Solute Biosynthesis of Phototrophic Bacteria as Revealed from Genome Analyses.</title>
        <authorList>
            <person name="Imhoff J.F."/>
            <person name="Rahn T."/>
            <person name="Kunzel S."/>
            <person name="Keller A."/>
            <person name="Neulinger S.C."/>
        </authorList>
    </citation>
    <scope>NUCLEOTIDE SEQUENCE [LARGE SCALE GENOMIC DNA]</scope>
    <source>
        <strain evidence="1 2">DSM 25653</strain>
    </source>
</reference>
<organism evidence="1 2">
    <name type="scientific">Lamprobacter modestohalophilus</name>
    <dbReference type="NCBI Taxonomy" id="1064514"/>
    <lineage>
        <taxon>Bacteria</taxon>
        <taxon>Pseudomonadati</taxon>
        <taxon>Pseudomonadota</taxon>
        <taxon>Gammaproteobacteria</taxon>
        <taxon>Chromatiales</taxon>
        <taxon>Chromatiaceae</taxon>
        <taxon>Lamprobacter</taxon>
    </lineage>
</organism>
<dbReference type="GO" id="GO:0004540">
    <property type="term" value="F:RNA nuclease activity"/>
    <property type="evidence" value="ECO:0007669"/>
    <property type="project" value="InterPro"/>
</dbReference>
<name>A0A9X1B770_9GAMM</name>
<keyword evidence="2" id="KW-1185">Reference proteome</keyword>
<dbReference type="Pfam" id="PF11663">
    <property type="entry name" value="Toxin_YhaV"/>
    <property type="match status" value="1"/>
</dbReference>
<sequence>MERNGWTLYYLPLFKDRLDALEQKLTDLAEKHPQRLASHPQAKLLKKVLLAIENEVPHNPAAPTFELGHTLGVENAHWRRVKDRLPPRYRLFFQFASSDNKIIYAWLNDEASLRKDGSKSDVYVVFQRLLRQNRVPSDYATLLAQSRSPE</sequence>
<dbReference type="AlphaFoldDB" id="A0A9X1B770"/>
<accession>A0A9X1B770</accession>